<dbReference type="Gene3D" id="3.40.630.10">
    <property type="entry name" value="Zn peptidases"/>
    <property type="match status" value="1"/>
</dbReference>
<proteinExistence type="predicted"/>
<dbReference type="CDD" id="cd05660">
    <property type="entry name" value="M28_like_PA"/>
    <property type="match status" value="1"/>
</dbReference>
<dbReference type="RefSeq" id="WP_091526183.1">
    <property type="nucleotide sequence ID" value="NZ_FOVI01000035.1"/>
</dbReference>
<dbReference type="GO" id="GO:0008235">
    <property type="term" value="F:metalloexopeptidase activity"/>
    <property type="evidence" value="ECO:0007669"/>
    <property type="project" value="InterPro"/>
</dbReference>
<dbReference type="InterPro" id="IPR007484">
    <property type="entry name" value="Peptidase_M28"/>
</dbReference>
<evidence type="ECO:0000313" key="3">
    <source>
        <dbReference type="Proteomes" id="UP000199036"/>
    </source>
</evidence>
<dbReference type="GO" id="GO:0006508">
    <property type="term" value="P:proteolysis"/>
    <property type="evidence" value="ECO:0007669"/>
    <property type="project" value="InterPro"/>
</dbReference>
<dbReference type="EMBL" id="FOVI01000035">
    <property type="protein sequence ID" value="SFO30657.1"/>
    <property type="molecule type" value="Genomic_DNA"/>
</dbReference>
<organism evidence="2 3">
    <name type="scientific">Paenimyroides ummariense</name>
    <dbReference type="NCBI Taxonomy" id="913024"/>
    <lineage>
        <taxon>Bacteria</taxon>
        <taxon>Pseudomonadati</taxon>
        <taxon>Bacteroidota</taxon>
        <taxon>Flavobacteriia</taxon>
        <taxon>Flavobacteriales</taxon>
        <taxon>Flavobacteriaceae</taxon>
        <taxon>Paenimyroides</taxon>
    </lineage>
</organism>
<keyword evidence="3" id="KW-1185">Reference proteome</keyword>
<feature type="domain" description="Peptidase M28" evidence="1">
    <location>
        <begin position="111"/>
        <end position="320"/>
    </location>
</feature>
<dbReference type="InterPro" id="IPR045175">
    <property type="entry name" value="M28_fam"/>
</dbReference>
<accession>A0A1I5G3P8</accession>
<dbReference type="PANTHER" id="PTHR12147">
    <property type="entry name" value="METALLOPEPTIDASE M28 FAMILY MEMBER"/>
    <property type="match status" value="1"/>
</dbReference>
<evidence type="ECO:0000313" key="2">
    <source>
        <dbReference type="EMBL" id="SFO30657.1"/>
    </source>
</evidence>
<dbReference type="OrthoDB" id="9778250at2"/>
<dbReference type="Proteomes" id="UP000199036">
    <property type="component" value="Unassembled WGS sequence"/>
</dbReference>
<dbReference type="STRING" id="913024.SAMN05421741_13518"/>
<sequence>MKFKNKIFLFVAFTSINSGFIYAQKQKDRVKEMMENLSKDELIKHLSIIAGDEMEGRKTGEAGQKMAANYLRNIYKNLGIDALPGTDDYFQFVPSEAMKRMFSPKLNDSENVVAYIKGSEKPDEYLVISAHYDHVGITNDEIYNGADDNGTGTTALLEMARMFKIAEKNGNGPKRSIVFLHCTGEEYGLHGSRFFVNSKIIPLENIVADLNVDMIGRRDFNYDKNKKDYIYLVGSDKLSTELHNVSEAMNKKYTNLVLDYTYNDDKHPEMIYYRSDHYNFAKFNIPVIFYYSGEHADYHKPTDTVDKINFDDMLKRTQLIFVTAWEIANREDRIKLKQ</sequence>
<evidence type="ECO:0000259" key="1">
    <source>
        <dbReference type="Pfam" id="PF04389"/>
    </source>
</evidence>
<name>A0A1I5G3P8_9FLAO</name>
<reference evidence="3" key="1">
    <citation type="submission" date="2016-10" db="EMBL/GenBank/DDBJ databases">
        <authorList>
            <person name="Varghese N."/>
            <person name="Submissions S."/>
        </authorList>
    </citation>
    <scope>NUCLEOTIDE SEQUENCE [LARGE SCALE GENOMIC DNA]</scope>
    <source>
        <strain evidence="3">DS-12</strain>
    </source>
</reference>
<gene>
    <name evidence="2" type="ORF">SAMN05421741_13518</name>
</gene>
<dbReference type="PANTHER" id="PTHR12147:SF26">
    <property type="entry name" value="PEPTIDASE M28 DOMAIN-CONTAINING PROTEIN"/>
    <property type="match status" value="1"/>
</dbReference>
<dbReference type="AlphaFoldDB" id="A0A1I5G3P8"/>
<dbReference type="SUPFAM" id="SSF53187">
    <property type="entry name" value="Zn-dependent exopeptidases"/>
    <property type="match status" value="1"/>
</dbReference>
<dbReference type="Pfam" id="PF04389">
    <property type="entry name" value="Peptidase_M28"/>
    <property type="match status" value="1"/>
</dbReference>
<protein>
    <submittedName>
        <fullName evidence="2">Peptidase family M28</fullName>
    </submittedName>
</protein>